<reference evidence="9 10" key="1">
    <citation type="submission" date="2022-10" db="EMBL/GenBank/DDBJ databases">
        <title>Defluviimonas sp. nov., isolated from ocean surface sediments.</title>
        <authorList>
            <person name="He W."/>
            <person name="Wang L."/>
            <person name="Zhang D.-F."/>
        </authorList>
    </citation>
    <scope>NUCLEOTIDE SEQUENCE [LARGE SCALE GENOMIC DNA]</scope>
    <source>
        <strain evidence="9 10">WL0050</strain>
    </source>
</reference>
<evidence type="ECO:0000256" key="7">
    <source>
        <dbReference type="SAM" id="Phobius"/>
    </source>
</evidence>
<protein>
    <submittedName>
        <fullName evidence="9">ABC transporter permease</fullName>
    </submittedName>
</protein>
<keyword evidence="6 7" id="KW-0472">Membrane</keyword>
<evidence type="ECO:0000259" key="8">
    <source>
        <dbReference type="Pfam" id="PF02687"/>
    </source>
</evidence>
<feature type="transmembrane region" description="Helical" evidence="7">
    <location>
        <begin position="704"/>
        <end position="734"/>
    </location>
</feature>
<feature type="transmembrane region" description="Helical" evidence="7">
    <location>
        <begin position="318"/>
        <end position="339"/>
    </location>
</feature>
<evidence type="ECO:0000313" key="9">
    <source>
        <dbReference type="EMBL" id="MCV2872485.1"/>
    </source>
</evidence>
<evidence type="ECO:0000256" key="6">
    <source>
        <dbReference type="ARBA" id="ARBA00023136"/>
    </source>
</evidence>
<feature type="transmembrane region" description="Helical" evidence="7">
    <location>
        <begin position="754"/>
        <end position="772"/>
    </location>
</feature>
<organism evidence="9 10">
    <name type="scientific">Albidovulum litorale</name>
    <dbReference type="NCBI Taxonomy" id="2984134"/>
    <lineage>
        <taxon>Bacteria</taxon>
        <taxon>Pseudomonadati</taxon>
        <taxon>Pseudomonadota</taxon>
        <taxon>Alphaproteobacteria</taxon>
        <taxon>Rhodobacterales</taxon>
        <taxon>Paracoccaceae</taxon>
        <taxon>Albidovulum</taxon>
    </lineage>
</organism>
<dbReference type="PANTHER" id="PTHR30489">
    <property type="entry name" value="LIPOPROTEIN-RELEASING SYSTEM TRANSMEMBRANE PROTEIN LOLE"/>
    <property type="match status" value="1"/>
</dbReference>
<keyword evidence="10" id="KW-1185">Reference proteome</keyword>
<dbReference type="PANTHER" id="PTHR30489:SF0">
    <property type="entry name" value="LIPOPROTEIN-RELEASING SYSTEM TRANSMEMBRANE PROTEIN LOLE"/>
    <property type="match status" value="1"/>
</dbReference>
<name>A0ABT2ZNB1_9RHOB</name>
<evidence type="ECO:0000256" key="3">
    <source>
        <dbReference type="ARBA" id="ARBA00022475"/>
    </source>
</evidence>
<dbReference type="RefSeq" id="WP_263739667.1">
    <property type="nucleotide sequence ID" value="NZ_JAOWKZ010000002.1"/>
</dbReference>
<feature type="transmembrane region" description="Helical" evidence="7">
    <location>
        <begin position="431"/>
        <end position="455"/>
    </location>
</feature>
<dbReference type="EMBL" id="JAOWKZ010000002">
    <property type="protein sequence ID" value="MCV2872485.1"/>
    <property type="molecule type" value="Genomic_DNA"/>
</dbReference>
<feature type="transmembrane region" description="Helical" evidence="7">
    <location>
        <begin position="661"/>
        <end position="680"/>
    </location>
</feature>
<feature type="transmembrane region" description="Helical" evidence="7">
    <location>
        <begin position="21"/>
        <end position="42"/>
    </location>
</feature>
<feature type="domain" description="ABC3 transporter permease C-terminal" evidence="8">
    <location>
        <begin position="275"/>
        <end position="391"/>
    </location>
</feature>
<dbReference type="InterPro" id="IPR051447">
    <property type="entry name" value="Lipoprotein-release_system"/>
</dbReference>
<comment type="similarity">
    <text evidence="2">Belongs to the ABC-4 integral membrane protein family. LolC/E subfamily.</text>
</comment>
<keyword evidence="3" id="KW-1003">Cell membrane</keyword>
<proteinExistence type="inferred from homology"/>
<keyword evidence="5 7" id="KW-1133">Transmembrane helix</keyword>
<dbReference type="Proteomes" id="UP001652564">
    <property type="component" value="Unassembled WGS sequence"/>
</dbReference>
<feature type="transmembrane region" description="Helical" evidence="7">
    <location>
        <begin position="359"/>
        <end position="380"/>
    </location>
</feature>
<comment type="caution">
    <text evidence="9">The sequence shown here is derived from an EMBL/GenBank/DDBJ whole genome shotgun (WGS) entry which is preliminary data.</text>
</comment>
<gene>
    <name evidence="9" type="ORF">OEZ71_09265</name>
</gene>
<evidence type="ECO:0000256" key="1">
    <source>
        <dbReference type="ARBA" id="ARBA00004651"/>
    </source>
</evidence>
<accession>A0ABT2ZNB1</accession>
<dbReference type="Pfam" id="PF02687">
    <property type="entry name" value="FtsX"/>
    <property type="match status" value="2"/>
</dbReference>
<sequence>MVMHALDRKLLRDFVRLWAQALAIALVLACGVAALLMSFGMYQAMGDSRDAYYERNRFADIWAPARRAPISLLPEIAAIPGIRSAEARTEGLVTLDLPGREETAVGQIISLPISGETFLNVPILRSGRLPDPDSDAEVAVNEPFAIANGYQAGDSFFANINGTRRELTITGTLLSPEFIYALGPGALMPDKEGFAVIWMPERAVQAAFDMTGAFNSLTIGLYAGAREDEVIDQLDAILERYGTTGAYGRDRQISDSFVSSELDQLWTMTIVLPPIFFGVAAFLVNMVLGRIVALERSEIGLLKALGYSNTAIAMHYQMLAVLTAVVGILVGWAFGAWLAHGLATLYAKFFNFPYLIFRGSWSVYAVSGLIGLASAAFGALRVALRAARLPPAVAMQPPAPPRFRRGIIDRTLARLKLSQPMMMIIRSITRWPIRAASNALGLSMAVAVLGAASFFDDALNKMLDTTFNLANRQDAVLIFAENLPEAALDNLKALPGAMQIEGQLSESVLLRNGHLEKHTALEARRPDADLSRVIGGSGRVMAAPPGGLVLSERLAEQLALKVGDDVEVEFLSGRRETVTLPITGTISQYIGLSAYADFEMLNALRRQAPQISVANLTLNEDEKLAFHKALSQMPVLAGTAMLTDMRRSFEDTIQQNINITATVYVVIAVLITVGVTYNSARIQLSERARELASLRILGFSRGEVSFILVGETMLLAVLAQPFGWLVGFGIAWAFTQGVNSDLYEIPLVISPATFARASLIVLLTALASALIVRRRIDRLDLVAVMKTRE</sequence>
<evidence type="ECO:0000256" key="2">
    <source>
        <dbReference type="ARBA" id="ARBA00005236"/>
    </source>
</evidence>
<evidence type="ECO:0000313" key="10">
    <source>
        <dbReference type="Proteomes" id="UP001652564"/>
    </source>
</evidence>
<evidence type="ECO:0000256" key="4">
    <source>
        <dbReference type="ARBA" id="ARBA00022692"/>
    </source>
</evidence>
<evidence type="ECO:0000256" key="5">
    <source>
        <dbReference type="ARBA" id="ARBA00022989"/>
    </source>
</evidence>
<comment type="subcellular location">
    <subcellularLocation>
        <location evidence="1">Cell membrane</location>
        <topology evidence="1">Multi-pass membrane protein</topology>
    </subcellularLocation>
</comment>
<feature type="transmembrane region" description="Helical" evidence="7">
    <location>
        <begin position="265"/>
        <end position="288"/>
    </location>
</feature>
<dbReference type="InterPro" id="IPR003838">
    <property type="entry name" value="ABC3_permease_C"/>
</dbReference>
<feature type="domain" description="ABC3 transporter permease C-terminal" evidence="8">
    <location>
        <begin position="663"/>
        <end position="776"/>
    </location>
</feature>
<keyword evidence="4 7" id="KW-0812">Transmembrane</keyword>